<sequence length="82" mass="8989">DLDFDQWHVYGLEWTPDRITMTVDGEVMGTFTGNIPSQKMTVGLQGHVGAAGETWYGGSPNGTGVKHVDIAVDYVKVYDWIG</sequence>
<dbReference type="Gene3D" id="2.60.120.200">
    <property type="match status" value="1"/>
</dbReference>
<dbReference type="PROSITE" id="PS51762">
    <property type="entry name" value="GH16_2"/>
    <property type="match status" value="1"/>
</dbReference>
<evidence type="ECO:0000313" key="4">
    <source>
        <dbReference type="Proteomes" id="UP000660885"/>
    </source>
</evidence>
<dbReference type="RefSeq" id="WP_202835138.1">
    <property type="nucleotide sequence ID" value="NZ_JAETWB010000041.1"/>
</dbReference>
<feature type="non-terminal residue" evidence="3">
    <location>
        <position position="1"/>
    </location>
</feature>
<name>A0ABS1UCP0_9PROT</name>
<protein>
    <submittedName>
        <fullName evidence="3">Family 16 glycosylhydrolase</fullName>
    </submittedName>
</protein>
<dbReference type="InterPro" id="IPR000757">
    <property type="entry name" value="Beta-glucanase-like"/>
</dbReference>
<evidence type="ECO:0000256" key="1">
    <source>
        <dbReference type="ARBA" id="ARBA00006865"/>
    </source>
</evidence>
<dbReference type="Proteomes" id="UP000660885">
    <property type="component" value="Unassembled WGS sequence"/>
</dbReference>
<feature type="domain" description="GH16" evidence="2">
    <location>
        <begin position="1"/>
        <end position="82"/>
    </location>
</feature>
<reference evidence="3 4" key="1">
    <citation type="submission" date="2021-01" db="EMBL/GenBank/DDBJ databases">
        <title>Belnapia mucosa sp. nov. and Belnapia arida sp. nov., isolated from the Tabernas Desert (Almeria, Spain).</title>
        <authorList>
            <person name="Molina-Menor E."/>
            <person name="Vidal-Verdu A."/>
            <person name="Calonge A."/>
            <person name="Satari L."/>
            <person name="Pereto J."/>
            <person name="Porcar M."/>
        </authorList>
    </citation>
    <scope>NUCLEOTIDE SEQUENCE [LARGE SCALE GENOMIC DNA]</scope>
    <source>
        <strain evidence="3 4">T18</strain>
    </source>
</reference>
<organism evidence="3 4">
    <name type="scientific">Belnapia arida</name>
    <dbReference type="NCBI Taxonomy" id="2804533"/>
    <lineage>
        <taxon>Bacteria</taxon>
        <taxon>Pseudomonadati</taxon>
        <taxon>Pseudomonadota</taxon>
        <taxon>Alphaproteobacteria</taxon>
        <taxon>Acetobacterales</taxon>
        <taxon>Roseomonadaceae</taxon>
        <taxon>Belnapia</taxon>
    </lineage>
</organism>
<evidence type="ECO:0000313" key="3">
    <source>
        <dbReference type="EMBL" id="MBL6081925.1"/>
    </source>
</evidence>
<keyword evidence="4" id="KW-1185">Reference proteome</keyword>
<comment type="caution">
    <text evidence="3">The sequence shown here is derived from an EMBL/GenBank/DDBJ whole genome shotgun (WGS) entry which is preliminary data.</text>
</comment>
<comment type="similarity">
    <text evidence="1">Belongs to the glycosyl hydrolase 16 family.</text>
</comment>
<proteinExistence type="inferred from homology"/>
<dbReference type="SUPFAM" id="SSF49899">
    <property type="entry name" value="Concanavalin A-like lectins/glucanases"/>
    <property type="match status" value="1"/>
</dbReference>
<dbReference type="InterPro" id="IPR013320">
    <property type="entry name" value="ConA-like_dom_sf"/>
</dbReference>
<evidence type="ECO:0000259" key="2">
    <source>
        <dbReference type="PROSITE" id="PS51762"/>
    </source>
</evidence>
<dbReference type="EMBL" id="JAETWB010000041">
    <property type="protein sequence ID" value="MBL6081925.1"/>
    <property type="molecule type" value="Genomic_DNA"/>
</dbReference>
<gene>
    <name evidence="3" type="ORF">JMJ56_28480</name>
</gene>
<accession>A0ABS1UCP0</accession>
<dbReference type="Pfam" id="PF00722">
    <property type="entry name" value="Glyco_hydro_16"/>
    <property type="match status" value="1"/>
</dbReference>